<evidence type="ECO:0000256" key="9">
    <source>
        <dbReference type="ARBA" id="ARBA00022842"/>
    </source>
</evidence>
<dbReference type="GO" id="GO:0000287">
    <property type="term" value="F:magnesium ion binding"/>
    <property type="evidence" value="ECO:0007669"/>
    <property type="project" value="UniProtKB-UniRule"/>
</dbReference>
<evidence type="ECO:0000256" key="2">
    <source>
        <dbReference type="ARBA" id="ARBA00001946"/>
    </source>
</evidence>
<keyword evidence="4 11" id="KW-0808">Transferase</keyword>
<keyword evidence="9 11" id="KW-0460">Magnesium</keyword>
<dbReference type="EMBL" id="SORX01000006">
    <property type="protein sequence ID" value="TFE00506.1"/>
    <property type="molecule type" value="Genomic_DNA"/>
</dbReference>
<keyword evidence="6 11" id="KW-0547">Nucleotide-binding</keyword>
<dbReference type="GO" id="GO:0004417">
    <property type="term" value="F:hydroxyethylthiazole kinase activity"/>
    <property type="evidence" value="ECO:0007669"/>
    <property type="project" value="UniProtKB-UniRule"/>
</dbReference>
<dbReference type="InterPro" id="IPR000417">
    <property type="entry name" value="Hyethyz_kinase"/>
</dbReference>
<evidence type="ECO:0000256" key="6">
    <source>
        <dbReference type="ARBA" id="ARBA00022741"/>
    </source>
</evidence>
<accession>A0A4Y8LDW1</accession>
<evidence type="ECO:0000256" key="10">
    <source>
        <dbReference type="ARBA" id="ARBA00022977"/>
    </source>
</evidence>
<keyword evidence="8 11" id="KW-0067">ATP-binding</keyword>
<dbReference type="PRINTS" id="PR01099">
    <property type="entry name" value="HYETHTZKNASE"/>
</dbReference>
<dbReference type="Proteomes" id="UP000297776">
    <property type="component" value="Unassembled WGS sequence"/>
</dbReference>
<feature type="binding site" evidence="11">
    <location>
        <position position="37"/>
    </location>
    <ligand>
        <name>substrate</name>
    </ligand>
</feature>
<gene>
    <name evidence="11 12" type="primary">thiM</name>
    <name evidence="12" type="ORF">E2626_11035</name>
</gene>
<keyword evidence="7 11" id="KW-0418">Kinase</keyword>
<dbReference type="HAMAP" id="MF_00228">
    <property type="entry name" value="Thz_kinase"/>
    <property type="match status" value="1"/>
</dbReference>
<dbReference type="OrthoDB" id="9778146at2"/>
<proteinExistence type="inferred from homology"/>
<dbReference type="RefSeq" id="WP_134381826.1">
    <property type="nucleotide sequence ID" value="NZ_SORX01000006.1"/>
</dbReference>
<evidence type="ECO:0000256" key="4">
    <source>
        <dbReference type="ARBA" id="ARBA00022679"/>
    </source>
</evidence>
<evidence type="ECO:0000256" key="11">
    <source>
        <dbReference type="HAMAP-Rule" id="MF_00228"/>
    </source>
</evidence>
<comment type="function">
    <text evidence="11">Catalyzes the phosphorylation of the hydroxyl group of 4-methyl-5-beta-hydroxyethylthiazole (THZ).</text>
</comment>
<dbReference type="EC" id="2.7.1.50" evidence="11"/>
<dbReference type="Pfam" id="PF02110">
    <property type="entry name" value="HK"/>
    <property type="match status" value="1"/>
</dbReference>
<protein>
    <recommendedName>
        <fullName evidence="11">Hydroxyethylthiazole kinase</fullName>
        <ecNumber evidence="11">2.7.1.50</ecNumber>
    </recommendedName>
    <alternativeName>
        <fullName evidence="11">4-methyl-5-beta-hydroxyethylthiazole kinase</fullName>
        <shortName evidence="11">TH kinase</shortName>
        <shortName evidence="11">Thz kinase</shortName>
    </alternativeName>
</protein>
<comment type="catalytic activity">
    <reaction evidence="1 11">
        <text>5-(2-hydroxyethyl)-4-methylthiazole + ATP = 4-methyl-5-(2-phosphooxyethyl)-thiazole + ADP + H(+)</text>
        <dbReference type="Rhea" id="RHEA:24212"/>
        <dbReference type="ChEBI" id="CHEBI:15378"/>
        <dbReference type="ChEBI" id="CHEBI:17957"/>
        <dbReference type="ChEBI" id="CHEBI:30616"/>
        <dbReference type="ChEBI" id="CHEBI:58296"/>
        <dbReference type="ChEBI" id="CHEBI:456216"/>
        <dbReference type="EC" id="2.7.1.50"/>
    </reaction>
</comment>
<evidence type="ECO:0000256" key="8">
    <source>
        <dbReference type="ARBA" id="ARBA00022840"/>
    </source>
</evidence>
<sequence>MINEVRKKKPLIHCITNYVVANFQANGLLSLGASPVMGDEVEEVEELASIADALSLNIGTLNQRSVKSMILAGKAANQKGIPIVLDPVGAGATRYRLSVIEQILNEVKISALRCNTGEFAAIMRKDWAAKGVDAGEGDADISDLAVQAAKKFKLIVAVTGATDVITNGKVVHEIKSGHAIMSSVTGMGCLLSSVTAAFLTVEESADAVAKAMQFYGEAGERAAKVSLGPGSFKTAFIDTLFSLAESDLHKGGKLN</sequence>
<dbReference type="UniPathway" id="UPA00060">
    <property type="reaction ID" value="UER00139"/>
</dbReference>
<reference evidence="12 13" key="1">
    <citation type="submission" date="2019-03" db="EMBL/GenBank/DDBJ databases">
        <authorList>
            <person name="Yang Y."/>
        </authorList>
    </citation>
    <scope>NUCLEOTIDE SEQUENCE [LARGE SCALE GENOMIC DNA]</scope>
    <source>
        <strain evidence="12 13">ASL-1</strain>
    </source>
</reference>
<evidence type="ECO:0000313" key="12">
    <source>
        <dbReference type="EMBL" id="TFE00506.1"/>
    </source>
</evidence>
<evidence type="ECO:0000256" key="5">
    <source>
        <dbReference type="ARBA" id="ARBA00022723"/>
    </source>
</evidence>
<dbReference type="NCBIfam" id="NF006830">
    <property type="entry name" value="PRK09355.1"/>
    <property type="match status" value="1"/>
</dbReference>
<feature type="binding site" evidence="11">
    <location>
        <position position="186"/>
    </location>
    <ligand>
        <name>substrate</name>
    </ligand>
</feature>
<evidence type="ECO:0000256" key="3">
    <source>
        <dbReference type="ARBA" id="ARBA00004868"/>
    </source>
</evidence>
<dbReference type="CDD" id="cd01170">
    <property type="entry name" value="THZ_kinase"/>
    <property type="match status" value="1"/>
</dbReference>
<name>A0A4Y8LDW1_9BACL</name>
<comment type="caution">
    <text evidence="12">The sequence shown here is derived from an EMBL/GenBank/DDBJ whole genome shotgun (WGS) entry which is preliminary data.</text>
</comment>
<feature type="binding site" evidence="11">
    <location>
        <position position="159"/>
    </location>
    <ligand>
        <name>ATP</name>
        <dbReference type="ChEBI" id="CHEBI:30616"/>
    </ligand>
</feature>
<evidence type="ECO:0000313" key="13">
    <source>
        <dbReference type="Proteomes" id="UP000297776"/>
    </source>
</evidence>
<evidence type="ECO:0000256" key="7">
    <source>
        <dbReference type="ARBA" id="ARBA00022777"/>
    </source>
</evidence>
<dbReference type="InterPro" id="IPR029056">
    <property type="entry name" value="Ribokinase-like"/>
</dbReference>
<dbReference type="PIRSF" id="PIRSF000513">
    <property type="entry name" value="Thz_kinase"/>
    <property type="match status" value="1"/>
</dbReference>
<dbReference type="GO" id="GO:0009228">
    <property type="term" value="P:thiamine biosynthetic process"/>
    <property type="evidence" value="ECO:0007669"/>
    <property type="project" value="UniProtKB-KW"/>
</dbReference>
<dbReference type="GO" id="GO:0005524">
    <property type="term" value="F:ATP binding"/>
    <property type="evidence" value="ECO:0007669"/>
    <property type="project" value="UniProtKB-UniRule"/>
</dbReference>
<dbReference type="Gene3D" id="3.40.1190.20">
    <property type="match status" value="1"/>
</dbReference>
<dbReference type="SUPFAM" id="SSF53613">
    <property type="entry name" value="Ribokinase-like"/>
    <property type="match status" value="1"/>
</dbReference>
<comment type="pathway">
    <text evidence="3 11">Cofactor biosynthesis; thiamine diphosphate biosynthesis; 4-methyl-5-(2-phosphoethyl)-thiazole from 5-(2-hydroxyethyl)-4-methylthiazole: step 1/1.</text>
</comment>
<keyword evidence="10 11" id="KW-0784">Thiamine biosynthesis</keyword>
<feature type="binding site" evidence="11">
    <location>
        <position position="113"/>
    </location>
    <ligand>
        <name>ATP</name>
        <dbReference type="ChEBI" id="CHEBI:30616"/>
    </ligand>
</feature>
<comment type="similarity">
    <text evidence="11">Belongs to the Thz kinase family.</text>
</comment>
<keyword evidence="5 11" id="KW-0479">Metal-binding</keyword>
<dbReference type="AlphaFoldDB" id="A0A4Y8LDW1"/>
<dbReference type="NCBIfam" id="TIGR00694">
    <property type="entry name" value="thiM"/>
    <property type="match status" value="1"/>
</dbReference>
<evidence type="ECO:0000256" key="1">
    <source>
        <dbReference type="ARBA" id="ARBA00001771"/>
    </source>
</evidence>
<dbReference type="GO" id="GO:0009229">
    <property type="term" value="P:thiamine diphosphate biosynthetic process"/>
    <property type="evidence" value="ECO:0007669"/>
    <property type="project" value="UniProtKB-UniRule"/>
</dbReference>
<keyword evidence="13" id="KW-1185">Reference proteome</keyword>
<organism evidence="12 13">
    <name type="scientific">Jeotgalibacillus salarius</name>
    <dbReference type="NCBI Taxonomy" id="546023"/>
    <lineage>
        <taxon>Bacteria</taxon>
        <taxon>Bacillati</taxon>
        <taxon>Bacillota</taxon>
        <taxon>Bacilli</taxon>
        <taxon>Bacillales</taxon>
        <taxon>Caryophanaceae</taxon>
        <taxon>Jeotgalibacillus</taxon>
    </lineage>
</organism>
<comment type="cofactor">
    <cofactor evidence="2 11">
        <name>Mg(2+)</name>
        <dbReference type="ChEBI" id="CHEBI:18420"/>
    </cofactor>
</comment>